<feature type="domain" description="ABC transmembrane type-1" evidence="10">
    <location>
        <begin position="84"/>
        <end position="377"/>
    </location>
</feature>
<feature type="transmembrane region" description="Helical" evidence="9">
    <location>
        <begin position="250"/>
        <end position="268"/>
    </location>
</feature>
<reference evidence="11 12" key="1">
    <citation type="submission" date="2021-03" db="EMBL/GenBank/DDBJ databases">
        <title>Genomic Encyclopedia of Type Strains, Phase IV (KMG-IV): sequencing the most valuable type-strain genomes for metagenomic binning, comparative biology and taxonomic classification.</title>
        <authorList>
            <person name="Goeker M."/>
        </authorList>
    </citation>
    <scope>NUCLEOTIDE SEQUENCE [LARGE SCALE GENOMIC DNA]</scope>
    <source>
        <strain evidence="11 12">DSM 26048</strain>
    </source>
</reference>
<comment type="subcellular location">
    <subcellularLocation>
        <location evidence="1 9">Cell membrane</location>
        <topology evidence="1 9">Multi-pass membrane protein</topology>
    </subcellularLocation>
</comment>
<dbReference type="InterPro" id="IPR010065">
    <property type="entry name" value="AA_ABC_transptr_permease_3TM"/>
</dbReference>
<keyword evidence="12" id="KW-1185">Reference proteome</keyword>
<dbReference type="Gene3D" id="1.10.3720.10">
    <property type="entry name" value="MetI-like"/>
    <property type="match status" value="2"/>
</dbReference>
<feature type="transmembrane region" description="Helical" evidence="9">
    <location>
        <begin position="178"/>
        <end position="200"/>
    </location>
</feature>
<dbReference type="CDD" id="cd06261">
    <property type="entry name" value="TM_PBP2"/>
    <property type="match status" value="1"/>
</dbReference>
<proteinExistence type="inferred from homology"/>
<accession>A0ABS4J724</accession>
<dbReference type="EMBL" id="JAGGLB010000036">
    <property type="protein sequence ID" value="MBP1995633.1"/>
    <property type="molecule type" value="Genomic_DNA"/>
</dbReference>
<evidence type="ECO:0000256" key="8">
    <source>
        <dbReference type="ARBA" id="ARBA00023136"/>
    </source>
</evidence>
<feature type="transmembrane region" description="Helical" evidence="9">
    <location>
        <begin position="212"/>
        <end position="230"/>
    </location>
</feature>
<evidence type="ECO:0000256" key="4">
    <source>
        <dbReference type="ARBA" id="ARBA00022475"/>
    </source>
</evidence>
<comment type="caution">
    <text evidence="11">The sequence shown here is derived from an EMBL/GenBank/DDBJ whole genome shotgun (WGS) entry which is preliminary data.</text>
</comment>
<dbReference type="PANTHER" id="PTHR30614:SF37">
    <property type="entry name" value="AMINO-ACID ABC TRANSPORTER PERMEASE PROTEIN YHDX-RELATED"/>
    <property type="match status" value="1"/>
</dbReference>
<evidence type="ECO:0000256" key="2">
    <source>
        <dbReference type="ARBA" id="ARBA00010072"/>
    </source>
</evidence>
<protein>
    <submittedName>
        <fullName evidence="11">General L-amino acid transport system permease protein</fullName>
    </submittedName>
</protein>
<feature type="transmembrane region" description="Helical" evidence="9">
    <location>
        <begin position="154"/>
        <end position="172"/>
    </location>
</feature>
<keyword evidence="8 9" id="KW-0472">Membrane</keyword>
<feature type="transmembrane region" description="Helical" evidence="9">
    <location>
        <begin position="90"/>
        <end position="110"/>
    </location>
</feature>
<dbReference type="PANTHER" id="PTHR30614">
    <property type="entry name" value="MEMBRANE COMPONENT OF AMINO ACID ABC TRANSPORTER"/>
    <property type="match status" value="1"/>
</dbReference>
<feature type="transmembrane region" description="Helical" evidence="9">
    <location>
        <begin position="358"/>
        <end position="380"/>
    </location>
</feature>
<gene>
    <name evidence="11" type="ORF">J2Z66_007275</name>
</gene>
<evidence type="ECO:0000259" key="10">
    <source>
        <dbReference type="PROSITE" id="PS50928"/>
    </source>
</evidence>
<feature type="transmembrane region" description="Helical" evidence="9">
    <location>
        <begin position="18"/>
        <end position="37"/>
    </location>
</feature>
<keyword evidence="7 9" id="KW-1133">Transmembrane helix</keyword>
<name>A0ABS4J724_9BACL</name>
<evidence type="ECO:0000256" key="5">
    <source>
        <dbReference type="ARBA" id="ARBA00022692"/>
    </source>
</evidence>
<dbReference type="PROSITE" id="PS50928">
    <property type="entry name" value="ABC_TM1"/>
    <property type="match status" value="1"/>
</dbReference>
<evidence type="ECO:0000256" key="1">
    <source>
        <dbReference type="ARBA" id="ARBA00004651"/>
    </source>
</evidence>
<keyword evidence="6" id="KW-0029">Amino-acid transport</keyword>
<evidence type="ECO:0000256" key="3">
    <source>
        <dbReference type="ARBA" id="ARBA00022448"/>
    </source>
</evidence>
<dbReference type="RefSeq" id="WP_209977420.1">
    <property type="nucleotide sequence ID" value="NZ_JAGGLB010000036.1"/>
</dbReference>
<dbReference type="SUPFAM" id="SSF161098">
    <property type="entry name" value="MetI-like"/>
    <property type="match status" value="1"/>
</dbReference>
<evidence type="ECO:0000256" key="7">
    <source>
        <dbReference type="ARBA" id="ARBA00022989"/>
    </source>
</evidence>
<dbReference type="InterPro" id="IPR000515">
    <property type="entry name" value="MetI-like"/>
</dbReference>
<evidence type="ECO:0000256" key="6">
    <source>
        <dbReference type="ARBA" id="ARBA00022970"/>
    </source>
</evidence>
<keyword evidence="4" id="KW-1003">Cell membrane</keyword>
<organism evidence="11 12">
    <name type="scientific">Paenibacillus eucommiae</name>
    <dbReference type="NCBI Taxonomy" id="1355755"/>
    <lineage>
        <taxon>Bacteria</taxon>
        <taxon>Bacillati</taxon>
        <taxon>Bacillota</taxon>
        <taxon>Bacilli</taxon>
        <taxon>Bacillales</taxon>
        <taxon>Paenibacillaceae</taxon>
        <taxon>Paenibacillus</taxon>
    </lineage>
</organism>
<comment type="similarity">
    <text evidence="2">Belongs to the binding-protein-dependent transport system permease family. HisMQ subfamily.</text>
</comment>
<keyword evidence="5 9" id="KW-0812">Transmembrane</keyword>
<feature type="transmembrane region" description="Helical" evidence="9">
    <location>
        <begin position="130"/>
        <end position="147"/>
    </location>
</feature>
<evidence type="ECO:0000256" key="9">
    <source>
        <dbReference type="RuleBase" id="RU363032"/>
    </source>
</evidence>
<dbReference type="InterPro" id="IPR035906">
    <property type="entry name" value="MetI-like_sf"/>
</dbReference>
<dbReference type="Proteomes" id="UP001519287">
    <property type="component" value="Unassembled WGS sequence"/>
</dbReference>
<dbReference type="NCBIfam" id="TIGR01726">
    <property type="entry name" value="HEQRo_perm_3TM"/>
    <property type="match status" value="1"/>
</dbReference>
<evidence type="ECO:0000313" key="11">
    <source>
        <dbReference type="EMBL" id="MBP1995633.1"/>
    </source>
</evidence>
<sequence>MGKQTKIPIWRNKKTIPILLQIVFAVVIAALGTYFVLNALQGLKKIGISLSFDFLKSTASFMISDKLIEFSPADSYGKALLVGLMNTLKIAVIGIFFSAIIGTVVGIGRLSDNWLVKKLAGGYVEIVRNIPLLVQIFFLYFTVFLPFPKIEQSINLFGIFYFSNRGNAIPWFTANDSWLIWLAFVVVGILAGVIMIKFMLKKQIEAGKRKFPFIWGLGSAAIILLLAFAITSELPLSLSLPVIQGRLYEGGYVITSEFAAILFGLIIYHSAFVAEIVRSGIMAVPKGQIEAAKALGLKKSTIMRLVTLPQAGRIIVPPLTSQFLNLVKNSTLGVAVGYTEMFSIGNTIINQTGRAVEIIVLVAGVYLIVSLIISFLMNWFNRHFQLVER</sequence>
<keyword evidence="3 9" id="KW-0813">Transport</keyword>
<dbReference type="InterPro" id="IPR043429">
    <property type="entry name" value="ArtM/GltK/GlnP/TcyL/YhdX-like"/>
</dbReference>
<dbReference type="Pfam" id="PF00528">
    <property type="entry name" value="BPD_transp_1"/>
    <property type="match status" value="1"/>
</dbReference>
<evidence type="ECO:0000313" key="12">
    <source>
        <dbReference type="Proteomes" id="UP001519287"/>
    </source>
</evidence>